<dbReference type="AlphaFoldDB" id="A0A1E5USK2"/>
<dbReference type="GO" id="GO:0008270">
    <property type="term" value="F:zinc ion binding"/>
    <property type="evidence" value="ECO:0007669"/>
    <property type="project" value="InterPro"/>
</dbReference>
<dbReference type="Gene3D" id="3.40.830.10">
    <property type="entry name" value="LigB-like"/>
    <property type="match status" value="1"/>
</dbReference>
<comment type="similarity">
    <text evidence="2">Belongs to the DODA-type extradiol aromatic ring-opening dioxygenase family.</text>
</comment>
<accession>A0A1E5USK2</accession>
<dbReference type="OrthoDB" id="7396853at2759"/>
<evidence type="ECO:0000256" key="3">
    <source>
        <dbReference type="ARBA" id="ARBA00022723"/>
    </source>
</evidence>
<dbReference type="EMBL" id="LWDX02065416">
    <property type="protein sequence ID" value="OEL15804.1"/>
    <property type="molecule type" value="Genomic_DNA"/>
</dbReference>
<feature type="compositionally biased region" description="Low complexity" evidence="6">
    <location>
        <begin position="232"/>
        <end position="244"/>
    </location>
</feature>
<evidence type="ECO:0000256" key="2">
    <source>
        <dbReference type="ARBA" id="ARBA00007581"/>
    </source>
</evidence>
<keyword evidence="4" id="KW-0862">Zinc</keyword>
<dbReference type="Proteomes" id="UP000095767">
    <property type="component" value="Unassembled WGS sequence"/>
</dbReference>
<dbReference type="PANTHER" id="PTHR30096">
    <property type="entry name" value="4,5-DOPA DIOXYGENASE EXTRADIOL-LIKE PROTEIN"/>
    <property type="match status" value="1"/>
</dbReference>
<dbReference type="InterPro" id="IPR004183">
    <property type="entry name" value="Xdiol_dOase_suB"/>
</dbReference>
<dbReference type="PANTHER" id="PTHR30096:SF20">
    <property type="entry name" value="EXTRADIOL RING-CLEAVAGE DIOXYGENASE CLASS III ENZYME SUBUNIT B DOMAIN-CONTAINING PROTEIN"/>
    <property type="match status" value="1"/>
</dbReference>
<keyword evidence="9" id="KW-1185">Reference proteome</keyword>
<keyword evidence="8" id="KW-0223">Dioxygenase</keyword>
<evidence type="ECO:0000256" key="4">
    <source>
        <dbReference type="ARBA" id="ARBA00022833"/>
    </source>
</evidence>
<evidence type="ECO:0000259" key="7">
    <source>
        <dbReference type="Pfam" id="PF02900"/>
    </source>
</evidence>
<protein>
    <submittedName>
        <fullName evidence="8">4,5-DOPA dioxygenase extradiol</fullName>
    </submittedName>
</protein>
<sequence>MDTYFLSHGTPRLAIDDTIPASAFLRSWQPARVAGGGEALPRAILVVSAHWETATPAVNVVRGSNGSMHDFYGFPELMYQLQSRRINPYGRTPYIQLKYPAPGAPEFAKKTKDLLEQAGFGPVAEDHGRGLDHGAWVPLMLMYPAANIPVCQLSVQPDRYGAHHYEMGRALAPLMEDGVLILGSGTTTHNLSQRGTVVGGGVRRLAQGRAAGRQARRCEAVRGGGAAHEDGAPAARAPLPAARPAGRHRGGGAHPSQLDGKCLLRFLQVHHHELIMLWHCCAVVYRHNTGRTLQKHGTKTFETHC</sequence>
<dbReference type="STRING" id="888268.A0A1E5USK2"/>
<keyword evidence="3" id="KW-0479">Metal-binding</keyword>
<evidence type="ECO:0000256" key="1">
    <source>
        <dbReference type="ARBA" id="ARBA00001947"/>
    </source>
</evidence>
<name>A0A1E5USK2_9POAL</name>
<proteinExistence type="inferred from homology"/>
<comment type="cofactor">
    <cofactor evidence="1">
        <name>Zn(2+)</name>
        <dbReference type="ChEBI" id="CHEBI:29105"/>
    </cofactor>
</comment>
<dbReference type="InterPro" id="IPR014436">
    <property type="entry name" value="Extradiol_dOase_DODA"/>
</dbReference>
<organism evidence="8 9">
    <name type="scientific">Dichanthelium oligosanthes</name>
    <dbReference type="NCBI Taxonomy" id="888268"/>
    <lineage>
        <taxon>Eukaryota</taxon>
        <taxon>Viridiplantae</taxon>
        <taxon>Streptophyta</taxon>
        <taxon>Embryophyta</taxon>
        <taxon>Tracheophyta</taxon>
        <taxon>Spermatophyta</taxon>
        <taxon>Magnoliopsida</taxon>
        <taxon>Liliopsida</taxon>
        <taxon>Poales</taxon>
        <taxon>Poaceae</taxon>
        <taxon>PACMAD clade</taxon>
        <taxon>Panicoideae</taxon>
        <taxon>Panicodae</taxon>
        <taxon>Paniceae</taxon>
        <taxon>Dichantheliinae</taxon>
        <taxon>Dichanthelium</taxon>
    </lineage>
</organism>
<dbReference type="CDD" id="cd07363">
    <property type="entry name" value="45_DOPA_Dioxygenase"/>
    <property type="match status" value="1"/>
</dbReference>
<evidence type="ECO:0000313" key="8">
    <source>
        <dbReference type="EMBL" id="OEL15804.1"/>
    </source>
</evidence>
<feature type="domain" description="Extradiol ring-cleavage dioxygenase class III enzyme subunit B" evidence="7">
    <location>
        <begin position="3"/>
        <end position="196"/>
    </location>
</feature>
<comment type="caution">
    <text evidence="8">The sequence shown here is derived from an EMBL/GenBank/DDBJ whole genome shotgun (WGS) entry which is preliminary data.</text>
</comment>
<evidence type="ECO:0000256" key="5">
    <source>
        <dbReference type="ARBA" id="ARBA00023002"/>
    </source>
</evidence>
<dbReference type="GO" id="GO:0008198">
    <property type="term" value="F:ferrous iron binding"/>
    <property type="evidence" value="ECO:0007669"/>
    <property type="project" value="InterPro"/>
</dbReference>
<dbReference type="SUPFAM" id="SSF53213">
    <property type="entry name" value="LigB-like"/>
    <property type="match status" value="1"/>
</dbReference>
<evidence type="ECO:0000313" key="9">
    <source>
        <dbReference type="Proteomes" id="UP000095767"/>
    </source>
</evidence>
<keyword evidence="5" id="KW-0560">Oxidoreductase</keyword>
<feature type="region of interest" description="Disordered" evidence="6">
    <location>
        <begin position="223"/>
        <end position="254"/>
    </location>
</feature>
<dbReference type="Pfam" id="PF02900">
    <property type="entry name" value="LigB"/>
    <property type="match status" value="1"/>
</dbReference>
<reference evidence="8 9" key="1">
    <citation type="submission" date="2016-09" db="EMBL/GenBank/DDBJ databases">
        <title>The draft genome of Dichanthelium oligosanthes: A C3 panicoid grass species.</title>
        <authorList>
            <person name="Studer A.J."/>
            <person name="Schnable J.C."/>
            <person name="Brutnell T.P."/>
        </authorList>
    </citation>
    <scope>NUCLEOTIDE SEQUENCE [LARGE SCALE GENOMIC DNA]</scope>
    <source>
        <strain evidence="9">cv. Kellogg 1175</strain>
        <tissue evidence="8">Leaf</tissue>
    </source>
</reference>
<evidence type="ECO:0000256" key="6">
    <source>
        <dbReference type="SAM" id="MobiDB-lite"/>
    </source>
</evidence>
<gene>
    <name evidence="8" type="ORF">BAE44_0023180</name>
</gene>
<dbReference type="GO" id="GO:0016702">
    <property type="term" value="F:oxidoreductase activity, acting on single donors with incorporation of molecular oxygen, incorporation of two atoms of oxygen"/>
    <property type="evidence" value="ECO:0007669"/>
    <property type="project" value="UniProtKB-ARBA"/>
</dbReference>